<dbReference type="PANTHER" id="PTHR30349">
    <property type="entry name" value="PHAGE INTEGRASE-RELATED"/>
    <property type="match status" value="1"/>
</dbReference>
<sequence>MMLGTSFAGMLTRFFTQRLMQQRHASAHTVSSYRDTFRMLLAFATAQTGKQPSNLAWQDIDAPLISAYLDDLEGRRGITPRSRNLRLTAIRSLFKYAAFELPEHAEQIHRVLAIPCKRCTQQQIGYLVRTEVDALLAAPDQGHWAGRRDHAWILLALQSGLRLSEITGLTRDDISLGTGAHVRVVGKGRKERCTPLTKQTAAVLRAWLREPAQGDGRIVFPNRQGGRLSNDGVQYLLAKHVETARQHCTSLRSKRVFPHLLRHTAAMNLLQAGVDTTVIAMWLGHESVETTRIYLNADLELKRQTLAKVAPPGSAPAKYRPDDALLTFLKNL</sequence>
<reference evidence="8 9" key="1">
    <citation type="submission" date="2015-12" db="EMBL/GenBank/DDBJ databases">
        <title>Draft genome sequence of Mesorhizobium sp. UFLA 01-765, a multitolerant efficient symbiont and plant-growth promoting strain isolated from Zn-mining soil using Leucaena leucocephala as a trap plant.</title>
        <authorList>
            <person name="Rangel W.M."/>
            <person name="Thijs S."/>
            <person name="Longatti S.M."/>
            <person name="Moreira F.M."/>
            <person name="Weyens N."/>
            <person name="Vangronsveld J."/>
            <person name="Van Hamme J.D."/>
            <person name="Bottos E.M."/>
            <person name="Rineau F."/>
        </authorList>
    </citation>
    <scope>NUCLEOTIDE SEQUENCE [LARGE SCALE GENOMIC DNA]</scope>
    <source>
        <strain evidence="8 9">UFLA 01-765</strain>
    </source>
</reference>
<comment type="caution">
    <text evidence="8">The sequence shown here is derived from an EMBL/GenBank/DDBJ whole genome shotgun (WGS) entry which is preliminary data.</text>
</comment>
<organism evidence="8 9">
    <name type="scientific">Rhizobium loti</name>
    <name type="common">Mesorhizobium loti</name>
    <dbReference type="NCBI Taxonomy" id="381"/>
    <lineage>
        <taxon>Bacteria</taxon>
        <taxon>Pseudomonadati</taxon>
        <taxon>Pseudomonadota</taxon>
        <taxon>Alphaproteobacteria</taxon>
        <taxon>Hyphomicrobiales</taxon>
        <taxon>Phyllobacteriaceae</taxon>
        <taxon>Mesorhizobium</taxon>
    </lineage>
</organism>
<dbReference type="SUPFAM" id="SSF56349">
    <property type="entry name" value="DNA breaking-rejoining enzymes"/>
    <property type="match status" value="1"/>
</dbReference>
<dbReference type="AlphaFoldDB" id="A0A101KQK6"/>
<feature type="domain" description="Tyr recombinase" evidence="6">
    <location>
        <begin position="122"/>
        <end position="307"/>
    </location>
</feature>
<dbReference type="Proteomes" id="UP000053176">
    <property type="component" value="Unassembled WGS sequence"/>
</dbReference>
<dbReference type="InterPro" id="IPR050090">
    <property type="entry name" value="Tyrosine_recombinase_XerCD"/>
</dbReference>
<evidence type="ECO:0000256" key="2">
    <source>
        <dbReference type="ARBA" id="ARBA00022908"/>
    </source>
</evidence>
<dbReference type="PANTHER" id="PTHR30349:SF81">
    <property type="entry name" value="TYROSINE RECOMBINASE XERC"/>
    <property type="match status" value="1"/>
</dbReference>
<dbReference type="PROSITE" id="PS51898">
    <property type="entry name" value="TYR_RECOMBINASE"/>
    <property type="match status" value="1"/>
</dbReference>
<dbReference type="InterPro" id="IPR013762">
    <property type="entry name" value="Integrase-like_cat_sf"/>
</dbReference>
<dbReference type="GO" id="GO:0003677">
    <property type="term" value="F:DNA binding"/>
    <property type="evidence" value="ECO:0007669"/>
    <property type="project" value="UniProtKB-UniRule"/>
</dbReference>
<dbReference type="InterPro" id="IPR010998">
    <property type="entry name" value="Integrase_recombinase_N"/>
</dbReference>
<dbReference type="CDD" id="cd01182">
    <property type="entry name" value="INT_RitC_C_like"/>
    <property type="match status" value="1"/>
</dbReference>
<evidence type="ECO:0000313" key="8">
    <source>
        <dbReference type="EMBL" id="KUM25211.1"/>
    </source>
</evidence>
<dbReference type="OrthoDB" id="9801717at2"/>
<feature type="domain" description="Core-binding (CB)" evidence="7">
    <location>
        <begin position="5"/>
        <end position="98"/>
    </location>
</feature>
<dbReference type="InterPro" id="IPR004107">
    <property type="entry name" value="Integrase_SAM-like_N"/>
</dbReference>
<evidence type="ECO:0000256" key="3">
    <source>
        <dbReference type="ARBA" id="ARBA00023125"/>
    </source>
</evidence>
<protein>
    <submittedName>
        <fullName evidence="8">Integrase</fullName>
    </submittedName>
</protein>
<evidence type="ECO:0000259" key="7">
    <source>
        <dbReference type="PROSITE" id="PS51900"/>
    </source>
</evidence>
<dbReference type="InterPro" id="IPR044068">
    <property type="entry name" value="CB"/>
</dbReference>
<keyword evidence="2" id="KW-0229">DNA integration</keyword>
<proteinExistence type="predicted"/>
<evidence type="ECO:0000256" key="4">
    <source>
        <dbReference type="ARBA" id="ARBA00023172"/>
    </source>
</evidence>
<dbReference type="Gene3D" id="1.10.150.130">
    <property type="match status" value="1"/>
</dbReference>
<evidence type="ECO:0000256" key="5">
    <source>
        <dbReference type="PROSITE-ProRule" id="PRU01248"/>
    </source>
</evidence>
<dbReference type="PROSITE" id="PS51900">
    <property type="entry name" value="CB"/>
    <property type="match status" value="1"/>
</dbReference>
<keyword evidence="3 5" id="KW-0238">DNA-binding</keyword>
<evidence type="ECO:0000256" key="1">
    <source>
        <dbReference type="ARBA" id="ARBA00022829"/>
    </source>
</evidence>
<dbReference type="InterPro" id="IPR011010">
    <property type="entry name" value="DNA_brk_join_enz"/>
</dbReference>
<evidence type="ECO:0000259" key="6">
    <source>
        <dbReference type="PROSITE" id="PS51898"/>
    </source>
</evidence>
<dbReference type="GO" id="GO:0007059">
    <property type="term" value="P:chromosome segregation"/>
    <property type="evidence" value="ECO:0007669"/>
    <property type="project" value="UniProtKB-KW"/>
</dbReference>
<dbReference type="EMBL" id="LPWA01000120">
    <property type="protein sequence ID" value="KUM25211.1"/>
    <property type="molecule type" value="Genomic_DNA"/>
</dbReference>
<dbReference type="Pfam" id="PF02899">
    <property type="entry name" value="Phage_int_SAM_1"/>
    <property type="match status" value="1"/>
</dbReference>
<keyword evidence="1" id="KW-0159">Chromosome partition</keyword>
<dbReference type="InterPro" id="IPR002104">
    <property type="entry name" value="Integrase_catalytic"/>
</dbReference>
<evidence type="ECO:0000313" key="9">
    <source>
        <dbReference type="Proteomes" id="UP000053176"/>
    </source>
</evidence>
<dbReference type="Pfam" id="PF00589">
    <property type="entry name" value="Phage_integrase"/>
    <property type="match status" value="1"/>
</dbReference>
<dbReference type="GO" id="GO:0006310">
    <property type="term" value="P:DNA recombination"/>
    <property type="evidence" value="ECO:0007669"/>
    <property type="project" value="UniProtKB-KW"/>
</dbReference>
<gene>
    <name evidence="8" type="ORF">AU467_04325</name>
</gene>
<name>A0A101KQK6_RHILI</name>
<dbReference type="GO" id="GO:0015074">
    <property type="term" value="P:DNA integration"/>
    <property type="evidence" value="ECO:0007669"/>
    <property type="project" value="UniProtKB-KW"/>
</dbReference>
<keyword evidence="4" id="KW-0233">DNA recombination</keyword>
<accession>A0A101KQK6</accession>
<dbReference type="Gene3D" id="1.10.443.10">
    <property type="entry name" value="Intergrase catalytic core"/>
    <property type="match status" value="1"/>
</dbReference>